<feature type="region of interest" description="Disordered" evidence="1">
    <location>
        <begin position="188"/>
        <end position="211"/>
    </location>
</feature>
<comment type="caution">
    <text evidence="2">The sequence shown here is derived from an EMBL/GenBank/DDBJ whole genome shotgun (WGS) entry which is preliminary data.</text>
</comment>
<protein>
    <submittedName>
        <fullName evidence="2">Uncharacterized protein</fullName>
    </submittedName>
</protein>
<organism evidence="2 3">
    <name type="scientific">Phyllosticta citribraziliensis</name>
    <dbReference type="NCBI Taxonomy" id="989973"/>
    <lineage>
        <taxon>Eukaryota</taxon>
        <taxon>Fungi</taxon>
        <taxon>Dikarya</taxon>
        <taxon>Ascomycota</taxon>
        <taxon>Pezizomycotina</taxon>
        <taxon>Dothideomycetes</taxon>
        <taxon>Dothideomycetes incertae sedis</taxon>
        <taxon>Botryosphaeriales</taxon>
        <taxon>Phyllostictaceae</taxon>
        <taxon>Phyllosticta</taxon>
    </lineage>
</organism>
<gene>
    <name evidence="2" type="ORF">J3D65DRAFT_204523</name>
</gene>
<sequence>MMRWGDESARVEGGMGKCLWRGESVMRRCSSSLMLLSERTAIQRLTSVSQLVPKCRSPKSTGLAIPCRGLVVARGPRPLSRIGINLLKRLFGWRSRQVYPALTRFLATQRHSSFLWPTFAHHIGVDVPGAHYRILGLRHLLSVNSKCQQGGMFSLGPKPAAISARLWQPEWQKRTELASDNVQGSRLVSSREACRPKATAKSKRMVNDRLE</sequence>
<dbReference type="GeneID" id="92027344"/>
<dbReference type="EMBL" id="JBBPEH010000002">
    <property type="protein sequence ID" value="KAK7542185.1"/>
    <property type="molecule type" value="Genomic_DNA"/>
</dbReference>
<name>A0ABR1M3L3_9PEZI</name>
<reference evidence="2 3" key="1">
    <citation type="submission" date="2024-04" db="EMBL/GenBank/DDBJ databases">
        <title>Phyllosticta paracitricarpa is synonymous to the EU quarantine fungus P. citricarpa based on phylogenomic analyses.</title>
        <authorList>
            <consortium name="Lawrence Berkeley National Laboratory"/>
            <person name="Van ingen-buijs V.A."/>
            <person name="Van westerhoven A.C."/>
            <person name="Haridas S."/>
            <person name="Skiadas P."/>
            <person name="Martin F."/>
            <person name="Groenewald J.Z."/>
            <person name="Crous P.W."/>
            <person name="Seidl M.F."/>
        </authorList>
    </citation>
    <scope>NUCLEOTIDE SEQUENCE [LARGE SCALE GENOMIC DNA]</scope>
    <source>
        <strain evidence="2 3">CPC 17464</strain>
    </source>
</reference>
<accession>A0ABR1M3L3</accession>
<evidence type="ECO:0000313" key="2">
    <source>
        <dbReference type="EMBL" id="KAK7542185.1"/>
    </source>
</evidence>
<evidence type="ECO:0000256" key="1">
    <source>
        <dbReference type="SAM" id="MobiDB-lite"/>
    </source>
</evidence>
<proteinExistence type="predicted"/>
<dbReference type="RefSeq" id="XP_066658478.1">
    <property type="nucleotide sequence ID" value="XM_066794438.1"/>
</dbReference>
<dbReference type="Proteomes" id="UP001360953">
    <property type="component" value="Unassembled WGS sequence"/>
</dbReference>
<evidence type="ECO:0000313" key="3">
    <source>
        <dbReference type="Proteomes" id="UP001360953"/>
    </source>
</evidence>
<keyword evidence="3" id="KW-1185">Reference proteome</keyword>